<dbReference type="EMBL" id="KI394293">
    <property type="protein sequence ID" value="ERN04104.1"/>
    <property type="molecule type" value="Genomic_DNA"/>
</dbReference>
<dbReference type="CDD" id="cd18186">
    <property type="entry name" value="BTB_POZ_ZBTB_KLHL-like"/>
    <property type="match status" value="1"/>
</dbReference>
<evidence type="ECO:0000313" key="5">
    <source>
        <dbReference type="Proteomes" id="UP000017836"/>
    </source>
</evidence>
<dbReference type="PANTHER" id="PTHR47274">
    <property type="entry name" value="BTB/POZ DOMAIN CONTAINING PROTEIN, EXPRESSED-RELATED"/>
    <property type="match status" value="1"/>
</dbReference>
<dbReference type="PROSITE" id="PS50097">
    <property type="entry name" value="BTB"/>
    <property type="match status" value="1"/>
</dbReference>
<sequence>MDCCVCSPLAGNFRPPRNTLCKNCFDGAWCILNFLQKLDTTPQNQPLDDEAAKSRSNTSRIMAFQGLSHAFNRMKELKDVVDSLHARVGFLEDFKFVFENAIHTDILIKPADGPAIPAHKAILASRSPIFRTMLEIDECKAPPTETITLPDLNHQQLHSLLQFLYNGSFPEEKIQKHAEILLVAADKYNIPFLQRQCELQILRTLNSTNALNILELSETCSNEPLKETALNTILKHHEEILFSERYDEFALANTRLSVEVTRALYKALKAKANISSLNSC</sequence>
<dbReference type="STRING" id="13333.W1P8V5"/>
<dbReference type="eggNOG" id="KOG1987">
    <property type="taxonomic scope" value="Eukaryota"/>
</dbReference>
<organism evidence="4 5">
    <name type="scientific">Amborella trichopoda</name>
    <dbReference type="NCBI Taxonomy" id="13333"/>
    <lineage>
        <taxon>Eukaryota</taxon>
        <taxon>Viridiplantae</taxon>
        <taxon>Streptophyta</taxon>
        <taxon>Embryophyta</taxon>
        <taxon>Tracheophyta</taxon>
        <taxon>Spermatophyta</taxon>
        <taxon>Magnoliopsida</taxon>
        <taxon>Amborellales</taxon>
        <taxon>Amborellaceae</taxon>
        <taxon>Amborella</taxon>
    </lineage>
</organism>
<keyword evidence="5" id="KW-1185">Reference proteome</keyword>
<evidence type="ECO:0000256" key="1">
    <source>
        <dbReference type="ARBA" id="ARBA00002668"/>
    </source>
</evidence>
<comment type="function">
    <text evidence="1">May act as a substrate-specific adapter of an E3 ubiquitin-protein ligase complex (CUL3-RBX1-BTB) which mediates the ubiquitination and subsequent proteasomal degradation of target proteins.</text>
</comment>
<dbReference type="AlphaFoldDB" id="W1P8V5"/>
<dbReference type="SMART" id="SM00225">
    <property type="entry name" value="BTB"/>
    <property type="match status" value="1"/>
</dbReference>
<comment type="pathway">
    <text evidence="2">Protein modification; protein ubiquitination.</text>
</comment>
<evidence type="ECO:0000313" key="4">
    <source>
        <dbReference type="EMBL" id="ERN04104.1"/>
    </source>
</evidence>
<dbReference type="PANTHER" id="PTHR47274:SF1">
    <property type="entry name" value="BTB_POZ DOMAIN CONTAINING PROTEIN, EXPRESSED"/>
    <property type="match status" value="1"/>
</dbReference>
<dbReference type="OrthoDB" id="6359943at2759"/>
<dbReference type="InterPro" id="IPR011333">
    <property type="entry name" value="SKP1/BTB/POZ_sf"/>
</dbReference>
<dbReference type="KEGG" id="atr:18432255"/>
<protein>
    <recommendedName>
        <fullName evidence="3">BTB domain-containing protein</fullName>
    </recommendedName>
</protein>
<dbReference type="CDD" id="cd14733">
    <property type="entry name" value="BACK"/>
    <property type="match status" value="1"/>
</dbReference>
<dbReference type="Gene3D" id="1.25.40.420">
    <property type="match status" value="1"/>
</dbReference>
<dbReference type="Gene3D" id="3.30.710.10">
    <property type="entry name" value="Potassium Channel Kv1.1, Chain A"/>
    <property type="match status" value="1"/>
</dbReference>
<proteinExistence type="predicted"/>
<dbReference type="SUPFAM" id="SSF54695">
    <property type="entry name" value="POZ domain"/>
    <property type="match status" value="1"/>
</dbReference>
<dbReference type="InterPro" id="IPR000210">
    <property type="entry name" value="BTB/POZ_dom"/>
</dbReference>
<dbReference type="HOGENOM" id="CLU_004253_9_1_1"/>
<dbReference type="InterPro" id="IPR044784">
    <property type="entry name" value="At1g01640-like"/>
</dbReference>
<name>W1P8V5_AMBTC</name>
<evidence type="ECO:0000259" key="3">
    <source>
        <dbReference type="PROSITE" id="PS50097"/>
    </source>
</evidence>
<accession>W1P8V5</accession>
<reference evidence="5" key="1">
    <citation type="journal article" date="2013" name="Science">
        <title>The Amborella genome and the evolution of flowering plants.</title>
        <authorList>
            <consortium name="Amborella Genome Project"/>
        </authorList>
    </citation>
    <scope>NUCLEOTIDE SEQUENCE [LARGE SCALE GENOMIC DNA]</scope>
</reference>
<dbReference type="Proteomes" id="UP000017836">
    <property type="component" value="Unassembled WGS sequence"/>
</dbReference>
<gene>
    <name evidence="4" type="ORF">AMTR_s00077p00025220</name>
</gene>
<dbReference type="Gramene" id="ERN04104">
    <property type="protein sequence ID" value="ERN04104"/>
    <property type="gene ID" value="AMTR_s00077p00025220"/>
</dbReference>
<evidence type="ECO:0000256" key="2">
    <source>
        <dbReference type="ARBA" id="ARBA00004906"/>
    </source>
</evidence>
<dbReference type="Pfam" id="PF00651">
    <property type="entry name" value="BTB"/>
    <property type="match status" value="1"/>
</dbReference>
<dbReference type="OMA" id="TRASFMD"/>
<feature type="domain" description="BTB" evidence="3">
    <location>
        <begin position="104"/>
        <end position="173"/>
    </location>
</feature>